<gene>
    <name evidence="11" type="ORF">QN062_07500</name>
    <name evidence="10" type="ORF">QN217_08760</name>
</gene>
<dbReference type="EMBL" id="CP129683">
    <property type="protein sequence ID" value="XDS50234.1"/>
    <property type="molecule type" value="Genomic_DNA"/>
</dbReference>
<dbReference type="EMBL" id="CP129675">
    <property type="protein sequence ID" value="XDS46210.1"/>
    <property type="molecule type" value="Genomic_DNA"/>
</dbReference>
<dbReference type="Gene3D" id="3.40.640.10">
    <property type="entry name" value="Type I PLP-dependent aspartate aminotransferase-like (Major domain)"/>
    <property type="match status" value="1"/>
</dbReference>
<dbReference type="FunFam" id="3.40.640.10:FF:000084">
    <property type="entry name" value="IscS-like cysteine desulfurase"/>
    <property type="match status" value="1"/>
</dbReference>
<dbReference type="PANTHER" id="PTHR11601:SF34">
    <property type="entry name" value="CYSTEINE DESULFURASE"/>
    <property type="match status" value="1"/>
</dbReference>
<dbReference type="Gene3D" id="3.90.1150.10">
    <property type="entry name" value="Aspartate Aminotransferase, domain 1"/>
    <property type="match status" value="1"/>
</dbReference>
<organism evidence="10">
    <name type="scientific">Bifidobacterium fermentum</name>
    <dbReference type="NCBI Taxonomy" id="3059035"/>
    <lineage>
        <taxon>Bacteria</taxon>
        <taxon>Bacillati</taxon>
        <taxon>Actinomycetota</taxon>
        <taxon>Actinomycetes</taxon>
        <taxon>Bifidobacteriales</taxon>
        <taxon>Bifidobacteriaceae</taxon>
        <taxon>Bifidobacterium</taxon>
    </lineage>
</organism>
<evidence type="ECO:0000256" key="3">
    <source>
        <dbReference type="ARBA" id="ARBA00022679"/>
    </source>
</evidence>
<keyword evidence="5" id="KW-0663">Pyridoxal phosphate</keyword>
<evidence type="ECO:0000256" key="8">
    <source>
        <dbReference type="ARBA" id="ARBA00050776"/>
    </source>
</evidence>
<comment type="cofactor">
    <cofactor evidence="1">
        <name>pyridoxal 5'-phosphate</name>
        <dbReference type="ChEBI" id="CHEBI:597326"/>
    </cofactor>
</comment>
<keyword evidence="7" id="KW-0411">Iron-sulfur</keyword>
<evidence type="ECO:0000313" key="11">
    <source>
        <dbReference type="EMBL" id="XDS50234.1"/>
    </source>
</evidence>
<proteinExistence type="inferred from homology"/>
<evidence type="ECO:0000259" key="9">
    <source>
        <dbReference type="Pfam" id="PF00266"/>
    </source>
</evidence>
<dbReference type="GO" id="GO:0046872">
    <property type="term" value="F:metal ion binding"/>
    <property type="evidence" value="ECO:0007669"/>
    <property type="project" value="UniProtKB-KW"/>
</dbReference>
<dbReference type="AlphaFoldDB" id="A0AB39UB64"/>
<evidence type="ECO:0000256" key="6">
    <source>
        <dbReference type="ARBA" id="ARBA00023004"/>
    </source>
</evidence>
<dbReference type="InterPro" id="IPR015424">
    <property type="entry name" value="PyrdxlP-dep_Trfase"/>
</dbReference>
<evidence type="ECO:0000256" key="7">
    <source>
        <dbReference type="ARBA" id="ARBA00023014"/>
    </source>
</evidence>
<evidence type="ECO:0000256" key="5">
    <source>
        <dbReference type="ARBA" id="ARBA00022898"/>
    </source>
</evidence>
<keyword evidence="3" id="KW-0808">Transferase</keyword>
<name>A0AB39UB64_9BIFI</name>
<keyword evidence="6" id="KW-0408">Iron</keyword>
<comment type="similarity">
    <text evidence="2">Belongs to the class-V pyridoxal-phosphate-dependent aminotransferase family. NifS/IscS subfamily.</text>
</comment>
<dbReference type="InterPro" id="IPR015421">
    <property type="entry name" value="PyrdxlP-dep_Trfase_major"/>
</dbReference>
<evidence type="ECO:0000256" key="4">
    <source>
        <dbReference type="ARBA" id="ARBA00022723"/>
    </source>
</evidence>
<protein>
    <submittedName>
        <fullName evidence="10">Cysteine desulfurase family protein</fullName>
    </submittedName>
</protein>
<keyword evidence="4" id="KW-0479">Metal-binding</keyword>
<sequence length="416" mass="43975">MAGNASWEASDAHDSYAADEAMYLDAASTVAVSPSVIKAMLPFWLSDYANPSSVHAYGKSAAESLENARRIFASDLGAPAHEVIFTSGGTESDNLAIKGMAMALRSAQISDGDTATPRGDRTRRNHIAISAIEHPAIMESAQWMSRYFGFQIDALPVDSSGRVDVEAYETIVSHRTALVSVALANNEVGTMQPISELARIAHLNGALMHTDAVQAAGHVPIDMASLGADAMSVSGHKFGTPKGMGALILRSAAPYEPLISGGGQESGRRSGTQDVAGAVGMAVALHESVQRMRSVGEQIAESRDMLISAVLEAIPEARLTGAREPSQRLPGHASFVFPRVLGEALLVDLDTAGIMCSSGSACSDARDVAPRTLMAMGYDEQTAKTSIRMTFQTPLEPGQIRRIVHVLDSSYHRLAG</sequence>
<evidence type="ECO:0000256" key="1">
    <source>
        <dbReference type="ARBA" id="ARBA00001933"/>
    </source>
</evidence>
<evidence type="ECO:0000256" key="2">
    <source>
        <dbReference type="ARBA" id="ARBA00006490"/>
    </source>
</evidence>
<dbReference type="InterPro" id="IPR015422">
    <property type="entry name" value="PyrdxlP-dep_Trfase_small"/>
</dbReference>
<accession>A0AB39UB64</accession>
<dbReference type="GO" id="GO:0051536">
    <property type="term" value="F:iron-sulfur cluster binding"/>
    <property type="evidence" value="ECO:0007669"/>
    <property type="project" value="UniProtKB-KW"/>
</dbReference>
<comment type="catalytic activity">
    <reaction evidence="8">
        <text>(sulfur carrier)-H + L-cysteine = (sulfur carrier)-SH + L-alanine</text>
        <dbReference type="Rhea" id="RHEA:43892"/>
        <dbReference type="Rhea" id="RHEA-COMP:14737"/>
        <dbReference type="Rhea" id="RHEA-COMP:14739"/>
        <dbReference type="ChEBI" id="CHEBI:29917"/>
        <dbReference type="ChEBI" id="CHEBI:35235"/>
        <dbReference type="ChEBI" id="CHEBI:57972"/>
        <dbReference type="ChEBI" id="CHEBI:64428"/>
        <dbReference type="EC" id="2.8.1.7"/>
    </reaction>
</comment>
<dbReference type="PIRSF" id="PIRSF005572">
    <property type="entry name" value="NifS"/>
    <property type="match status" value="1"/>
</dbReference>
<dbReference type="SUPFAM" id="SSF53383">
    <property type="entry name" value="PLP-dependent transferases"/>
    <property type="match status" value="1"/>
</dbReference>
<dbReference type="Gene3D" id="1.10.260.50">
    <property type="match status" value="1"/>
</dbReference>
<dbReference type="InterPro" id="IPR016454">
    <property type="entry name" value="Cysteine_dSase"/>
</dbReference>
<dbReference type="GO" id="GO:0031071">
    <property type="term" value="F:cysteine desulfurase activity"/>
    <property type="evidence" value="ECO:0007669"/>
    <property type="project" value="UniProtKB-EC"/>
</dbReference>
<evidence type="ECO:0000313" key="10">
    <source>
        <dbReference type="EMBL" id="XDS46210.1"/>
    </source>
</evidence>
<dbReference type="RefSeq" id="WP_369341207.1">
    <property type="nucleotide sequence ID" value="NZ_CP129675.1"/>
</dbReference>
<dbReference type="InterPro" id="IPR000192">
    <property type="entry name" value="Aminotrans_V_dom"/>
</dbReference>
<dbReference type="Pfam" id="PF00266">
    <property type="entry name" value="Aminotran_5"/>
    <property type="match status" value="1"/>
</dbReference>
<dbReference type="PANTHER" id="PTHR11601">
    <property type="entry name" value="CYSTEINE DESULFURYLASE FAMILY MEMBER"/>
    <property type="match status" value="1"/>
</dbReference>
<feature type="domain" description="Aminotransferase class V" evidence="9">
    <location>
        <begin position="22"/>
        <end position="371"/>
    </location>
</feature>
<dbReference type="KEGG" id="bfk:QN062_07500"/>
<reference evidence="10" key="1">
    <citation type="submission" date="2023-07" db="EMBL/GenBank/DDBJ databases">
        <title>Bifidobacterium aquikefiriaerophilum sp. nov. and Bifidobacterium eccum sp. nov., isolated from water kefir.</title>
        <authorList>
            <person name="Breselge S."/>
            <person name="Bellassi P."/>
            <person name="Barcenilla C."/>
            <person name="Alvarez-Ordonez A."/>
            <person name="Morelli L."/>
            <person name="Cotter P.D."/>
        </authorList>
    </citation>
    <scope>NUCLEOTIDE SEQUENCE</scope>
    <source>
        <strain evidence="11">WK012_4_13</strain>
        <strain evidence="10">WK048_4_13</strain>
    </source>
</reference>